<accession>A0A3Q2Z4T8</accession>
<reference evidence="7" key="1">
    <citation type="submission" date="2025-08" db="UniProtKB">
        <authorList>
            <consortium name="Ensembl"/>
        </authorList>
    </citation>
    <scope>IDENTIFICATION</scope>
</reference>
<evidence type="ECO:0000256" key="5">
    <source>
        <dbReference type="SAM" id="Phobius"/>
    </source>
</evidence>
<protein>
    <submittedName>
        <fullName evidence="7">Transmembrane protein 248-like</fullName>
    </submittedName>
</protein>
<comment type="subcellular location">
    <subcellularLocation>
        <location evidence="1">Membrane</location>
    </subcellularLocation>
</comment>
<keyword evidence="3 5" id="KW-1133">Transmembrane helix</keyword>
<evidence type="ECO:0000256" key="1">
    <source>
        <dbReference type="ARBA" id="ARBA00004370"/>
    </source>
</evidence>
<proteinExistence type="predicted"/>
<dbReference type="GeneTree" id="ENSGT00940000153883"/>
<evidence type="ECO:0000256" key="4">
    <source>
        <dbReference type="ARBA" id="ARBA00023136"/>
    </source>
</evidence>
<keyword evidence="4 5" id="KW-0472">Membrane</keyword>
<dbReference type="OMA" id="TCYSLNF"/>
<dbReference type="GO" id="GO:0016020">
    <property type="term" value="C:membrane"/>
    <property type="evidence" value="ECO:0007669"/>
    <property type="project" value="UniProtKB-SubCell"/>
</dbReference>
<dbReference type="Ensembl" id="ENSHCOT00000020230.1">
    <property type="protein sequence ID" value="ENSHCOP00000025734.1"/>
    <property type="gene ID" value="ENSHCOG00000016099.1"/>
</dbReference>
<keyword evidence="2 5" id="KW-0812">Transmembrane</keyword>
<name>A0A3Q2Z4T8_HIPCM</name>
<evidence type="ECO:0000313" key="8">
    <source>
        <dbReference type="Proteomes" id="UP000264820"/>
    </source>
</evidence>
<sequence length="264" mass="29416">MASWQPLCNLRDYVSQNPPPVTFFLCLLMLAISFICLSSYSSNHPLPNPDTAKDWNHLLSTLAHFHLCVKTNWSSDDLVSLGPSPLREQKRSRDASLDLTPQPAHVTSLHLKVPVTITNSHGLPKDVDVFTTLRASQLDLEGNEIVNVNIHRENDTYACLTLRAPTALFPMSRLPPECPASSNSHSSVHVEATDQPPPTSQACYGLLYRNDPTLTIMLTKEEQWVAVRHLIEVSMCLIGVCLILCLAASLSPSKMRNYHRKEPD</sequence>
<evidence type="ECO:0000256" key="3">
    <source>
        <dbReference type="ARBA" id="ARBA00022989"/>
    </source>
</evidence>
<dbReference type="PANTHER" id="PTHR16002:SF6">
    <property type="entry name" value="INSULIN-LIKE GROWTH FACTOR-BINDING PROTEIN 3 RECEPTOR"/>
    <property type="match status" value="1"/>
</dbReference>
<feature type="domain" description="TMEM248/TMEM219" evidence="6">
    <location>
        <begin position="10"/>
        <end position="145"/>
    </location>
</feature>
<dbReference type="InterPro" id="IPR039493">
    <property type="entry name" value="TMEM248/TMEM219"/>
</dbReference>
<feature type="transmembrane region" description="Helical" evidence="5">
    <location>
        <begin position="230"/>
        <end position="250"/>
    </location>
</feature>
<dbReference type="STRING" id="109280.ENSHCOP00000025734"/>
<keyword evidence="8" id="KW-1185">Reference proteome</keyword>
<dbReference type="AlphaFoldDB" id="A0A3Q2Z4T8"/>
<dbReference type="Proteomes" id="UP000264820">
    <property type="component" value="Unplaced"/>
</dbReference>
<evidence type="ECO:0000313" key="7">
    <source>
        <dbReference type="Ensembl" id="ENSHCOP00000025734.1"/>
    </source>
</evidence>
<evidence type="ECO:0000256" key="2">
    <source>
        <dbReference type="ARBA" id="ARBA00022692"/>
    </source>
</evidence>
<feature type="transmembrane region" description="Helical" evidence="5">
    <location>
        <begin position="20"/>
        <end position="40"/>
    </location>
</feature>
<dbReference type="PANTHER" id="PTHR16002">
    <property type="entry name" value="TRANSMEMBRANE PROTEIN 248-LIKE"/>
    <property type="match status" value="1"/>
</dbReference>
<organism evidence="7 8">
    <name type="scientific">Hippocampus comes</name>
    <name type="common">Tiger tail seahorse</name>
    <dbReference type="NCBI Taxonomy" id="109280"/>
    <lineage>
        <taxon>Eukaryota</taxon>
        <taxon>Metazoa</taxon>
        <taxon>Chordata</taxon>
        <taxon>Craniata</taxon>
        <taxon>Vertebrata</taxon>
        <taxon>Euteleostomi</taxon>
        <taxon>Actinopterygii</taxon>
        <taxon>Neopterygii</taxon>
        <taxon>Teleostei</taxon>
        <taxon>Neoteleostei</taxon>
        <taxon>Acanthomorphata</taxon>
        <taxon>Syngnathiaria</taxon>
        <taxon>Syngnathiformes</taxon>
        <taxon>Syngnathoidei</taxon>
        <taxon>Syngnathidae</taxon>
        <taxon>Hippocampus</taxon>
    </lineage>
</organism>
<reference evidence="7" key="2">
    <citation type="submission" date="2025-09" db="UniProtKB">
        <authorList>
            <consortium name="Ensembl"/>
        </authorList>
    </citation>
    <scope>IDENTIFICATION</scope>
</reference>
<dbReference type="Pfam" id="PF14940">
    <property type="entry name" value="TMEM219"/>
    <property type="match status" value="1"/>
</dbReference>
<dbReference type="InterPro" id="IPR039587">
    <property type="entry name" value="TMEM248/TMEM219_dom"/>
</dbReference>
<evidence type="ECO:0000259" key="6">
    <source>
        <dbReference type="Pfam" id="PF14940"/>
    </source>
</evidence>